<proteinExistence type="predicted"/>
<feature type="transmembrane region" description="Helical" evidence="1">
    <location>
        <begin position="44"/>
        <end position="62"/>
    </location>
</feature>
<protein>
    <recommendedName>
        <fullName evidence="4">Prenyltransferase</fullName>
    </recommendedName>
</protein>
<dbReference type="InterPro" id="IPR044878">
    <property type="entry name" value="UbiA_sf"/>
</dbReference>
<comment type="caution">
    <text evidence="2">The sequence shown here is derived from an EMBL/GenBank/DDBJ whole genome shotgun (WGS) entry which is preliminary data.</text>
</comment>
<sequence>MKLRNLGAYLHERFAPVNMGLFVVLFCTVRAVAGAVAQHSPRPAGGLALAALGALATVSFFFRLRVFDEEKDFAQDARNHPQRVLQTGRVTLPQLRALAWAGAVLELGWSAAQGADTLLLWAAALGYSLLMRVEFGVGAWLRGRLVLYAALHLLIMPLVILWLFSAYVPRLAFGAEHLLLLLLLSLLGGFGFELARKLHAPAAERAGVDSYSKALGYGPALTLTVAVVLAGGAVQALLLRGLHARPAAYAALWLLLAAGLALYSTAARRPREARLRQAEKIVSLVMLTSYLAVLAEVYGLGK</sequence>
<evidence type="ECO:0000313" key="3">
    <source>
        <dbReference type="Proteomes" id="UP001597197"/>
    </source>
</evidence>
<keyword evidence="1" id="KW-0812">Transmembrane</keyword>
<feature type="transmembrane region" description="Helical" evidence="1">
    <location>
        <begin position="281"/>
        <end position="301"/>
    </location>
</feature>
<dbReference type="Proteomes" id="UP001597197">
    <property type="component" value="Unassembled WGS sequence"/>
</dbReference>
<name>A0ABW4QYU1_9BACT</name>
<evidence type="ECO:0000313" key="2">
    <source>
        <dbReference type="EMBL" id="MFD1874784.1"/>
    </source>
</evidence>
<organism evidence="2 3">
    <name type="scientific">Hymenobacter bucti</name>
    <dbReference type="NCBI Taxonomy" id="1844114"/>
    <lineage>
        <taxon>Bacteria</taxon>
        <taxon>Pseudomonadati</taxon>
        <taxon>Bacteroidota</taxon>
        <taxon>Cytophagia</taxon>
        <taxon>Cytophagales</taxon>
        <taxon>Hymenobacteraceae</taxon>
        <taxon>Hymenobacter</taxon>
    </lineage>
</organism>
<evidence type="ECO:0008006" key="4">
    <source>
        <dbReference type="Google" id="ProtNLM"/>
    </source>
</evidence>
<dbReference type="EMBL" id="JBHUFD010000018">
    <property type="protein sequence ID" value="MFD1874784.1"/>
    <property type="molecule type" value="Genomic_DNA"/>
</dbReference>
<keyword evidence="3" id="KW-1185">Reference proteome</keyword>
<feature type="transmembrane region" description="Helical" evidence="1">
    <location>
        <begin position="145"/>
        <end position="165"/>
    </location>
</feature>
<reference evidence="3" key="1">
    <citation type="journal article" date="2019" name="Int. J. Syst. Evol. Microbiol.">
        <title>The Global Catalogue of Microorganisms (GCM) 10K type strain sequencing project: providing services to taxonomists for standard genome sequencing and annotation.</title>
        <authorList>
            <consortium name="The Broad Institute Genomics Platform"/>
            <consortium name="The Broad Institute Genome Sequencing Center for Infectious Disease"/>
            <person name="Wu L."/>
            <person name="Ma J."/>
        </authorList>
    </citation>
    <scope>NUCLEOTIDE SEQUENCE [LARGE SCALE GENOMIC DNA]</scope>
    <source>
        <strain evidence="3">CGMCC 1.15795</strain>
    </source>
</reference>
<dbReference type="Gene3D" id="1.10.357.140">
    <property type="entry name" value="UbiA prenyltransferase"/>
    <property type="match status" value="1"/>
</dbReference>
<keyword evidence="1" id="KW-0472">Membrane</keyword>
<feature type="transmembrane region" description="Helical" evidence="1">
    <location>
        <begin position="177"/>
        <end position="195"/>
    </location>
</feature>
<dbReference type="RefSeq" id="WP_382316888.1">
    <property type="nucleotide sequence ID" value="NZ_JBHUFD010000018.1"/>
</dbReference>
<feature type="transmembrane region" description="Helical" evidence="1">
    <location>
        <begin position="215"/>
        <end position="238"/>
    </location>
</feature>
<feature type="transmembrane region" description="Helical" evidence="1">
    <location>
        <begin position="250"/>
        <end position="269"/>
    </location>
</feature>
<keyword evidence="1" id="KW-1133">Transmembrane helix</keyword>
<gene>
    <name evidence="2" type="ORF">ACFSDX_20275</name>
</gene>
<accession>A0ABW4QYU1</accession>
<feature type="transmembrane region" description="Helical" evidence="1">
    <location>
        <begin position="118"/>
        <end position="138"/>
    </location>
</feature>
<evidence type="ECO:0000256" key="1">
    <source>
        <dbReference type="SAM" id="Phobius"/>
    </source>
</evidence>